<reference evidence="1 2" key="1">
    <citation type="submission" date="2018-06" db="EMBL/GenBank/DDBJ databases">
        <title>Genomic Encyclopedia of Type Strains, Phase III (KMG-III): the genomes of soil and plant-associated and newly described type strains.</title>
        <authorList>
            <person name="Whitman W."/>
        </authorList>
    </citation>
    <scope>NUCLEOTIDE SEQUENCE [LARGE SCALE GENOMIC DNA]</scope>
    <source>
        <strain evidence="1 2">CGMCC 1.12504</strain>
    </source>
</reference>
<protein>
    <submittedName>
        <fullName evidence="1">Uncharacterized protein</fullName>
    </submittedName>
</protein>
<proteinExistence type="predicted"/>
<dbReference type="AlphaFoldDB" id="A0A328WZU0"/>
<dbReference type="Proteomes" id="UP000249518">
    <property type="component" value="Unassembled WGS sequence"/>
</dbReference>
<keyword evidence="2" id="KW-1185">Reference proteome</keyword>
<evidence type="ECO:0000313" key="1">
    <source>
        <dbReference type="EMBL" id="RAR48409.1"/>
    </source>
</evidence>
<dbReference type="EMBL" id="QLSV01000005">
    <property type="protein sequence ID" value="RAR48409.1"/>
    <property type="molecule type" value="Genomic_DNA"/>
</dbReference>
<evidence type="ECO:0000313" key="2">
    <source>
        <dbReference type="Proteomes" id="UP000249518"/>
    </source>
</evidence>
<gene>
    <name evidence="1" type="ORF">B0I10_10517</name>
</gene>
<sequence length="40" mass="4539">MAGLVFNLKLVLYLQSQCLTESLGFLNPPLLQAAKRWAQY</sequence>
<accession>A0A328WZU0</accession>
<organism evidence="1 2">
    <name type="scientific">Flavobacterium lacus</name>
    <dbReference type="NCBI Taxonomy" id="1353778"/>
    <lineage>
        <taxon>Bacteria</taxon>
        <taxon>Pseudomonadati</taxon>
        <taxon>Bacteroidota</taxon>
        <taxon>Flavobacteriia</taxon>
        <taxon>Flavobacteriales</taxon>
        <taxon>Flavobacteriaceae</taxon>
        <taxon>Flavobacterium</taxon>
    </lineage>
</organism>
<comment type="caution">
    <text evidence="1">The sequence shown here is derived from an EMBL/GenBank/DDBJ whole genome shotgun (WGS) entry which is preliminary data.</text>
</comment>
<name>A0A328WZU0_9FLAO</name>